<keyword evidence="3" id="KW-1185">Reference proteome</keyword>
<feature type="compositionally biased region" description="Basic and acidic residues" evidence="1">
    <location>
        <begin position="45"/>
        <end position="67"/>
    </location>
</feature>
<sequence length="178" mass="20029">MHQSYPFTPISPFTPEKDQKKTSPTGQRGPKRKLRNSPTLLDAPENDREIHGEDVEENGRDSERERNTSTIGKLAYFSALFTLQTILFVVSYRSTNTGLGSRRIECLVLRINENPEYKFIQFAVTSEGAEKKQHRETSHSDESQKTSGSKLESSKNGERKEEGGRKREGGNPATGNLN</sequence>
<feature type="region of interest" description="Disordered" evidence="1">
    <location>
        <begin position="1"/>
        <end position="67"/>
    </location>
</feature>
<name>A0A0L7RIL2_9HYME</name>
<proteinExistence type="predicted"/>
<feature type="compositionally biased region" description="Basic and acidic residues" evidence="1">
    <location>
        <begin position="152"/>
        <end position="169"/>
    </location>
</feature>
<dbReference type="Proteomes" id="UP000053825">
    <property type="component" value="Unassembled WGS sequence"/>
</dbReference>
<evidence type="ECO:0000256" key="1">
    <source>
        <dbReference type="SAM" id="MobiDB-lite"/>
    </source>
</evidence>
<protein>
    <submittedName>
        <fullName evidence="2">Uncharacterized protein</fullName>
    </submittedName>
</protein>
<evidence type="ECO:0000313" key="3">
    <source>
        <dbReference type="Proteomes" id="UP000053825"/>
    </source>
</evidence>
<evidence type="ECO:0000313" key="2">
    <source>
        <dbReference type="EMBL" id="KOC70643.1"/>
    </source>
</evidence>
<reference evidence="2 3" key="1">
    <citation type="submission" date="2015-07" db="EMBL/GenBank/DDBJ databases">
        <title>The genome of Habropoda laboriosa.</title>
        <authorList>
            <person name="Pan H."/>
            <person name="Kapheim K."/>
        </authorList>
    </citation>
    <scope>NUCLEOTIDE SEQUENCE [LARGE SCALE GENOMIC DNA]</scope>
    <source>
        <strain evidence="2">0110345459</strain>
    </source>
</reference>
<accession>A0A0L7RIL2</accession>
<organism evidence="2 3">
    <name type="scientific">Habropoda laboriosa</name>
    <dbReference type="NCBI Taxonomy" id="597456"/>
    <lineage>
        <taxon>Eukaryota</taxon>
        <taxon>Metazoa</taxon>
        <taxon>Ecdysozoa</taxon>
        <taxon>Arthropoda</taxon>
        <taxon>Hexapoda</taxon>
        <taxon>Insecta</taxon>
        <taxon>Pterygota</taxon>
        <taxon>Neoptera</taxon>
        <taxon>Endopterygota</taxon>
        <taxon>Hymenoptera</taxon>
        <taxon>Apocrita</taxon>
        <taxon>Aculeata</taxon>
        <taxon>Apoidea</taxon>
        <taxon>Anthophila</taxon>
        <taxon>Apidae</taxon>
        <taxon>Habropoda</taxon>
    </lineage>
</organism>
<dbReference type="EMBL" id="KQ414584">
    <property type="protein sequence ID" value="KOC70643.1"/>
    <property type="molecule type" value="Genomic_DNA"/>
</dbReference>
<feature type="compositionally biased region" description="Basic and acidic residues" evidence="1">
    <location>
        <begin position="128"/>
        <end position="144"/>
    </location>
</feature>
<dbReference type="AlphaFoldDB" id="A0A0L7RIL2"/>
<feature type="region of interest" description="Disordered" evidence="1">
    <location>
        <begin position="128"/>
        <end position="178"/>
    </location>
</feature>
<gene>
    <name evidence="2" type="ORF">WH47_03659</name>
</gene>